<evidence type="ECO:0000256" key="7">
    <source>
        <dbReference type="ARBA" id="ARBA00023136"/>
    </source>
</evidence>
<gene>
    <name evidence="9" type="ORF">EDD29_7191</name>
</gene>
<feature type="transmembrane region" description="Helical" evidence="8">
    <location>
        <begin position="162"/>
        <end position="185"/>
    </location>
</feature>
<sequence length="249" mass="25937">MPILVAGLAALATLFGGWVAARTRDRRHLVLGFAAGLMLGVVGFDLVPEAMEQASFEVWGVPGASVGIVAGFLSIHVIERGVALHRAHEAEYGQHAHKLEKVGVLSAGGLILHSTLDGFGIGIGFQAGTAVGVSVAIAVIAHDFADGFNTFTLATLYGNPGMLPIILVALDAIAPVVGAFLGTVFRVPEQLIGLYLGYFAGFLLYLATADILPEAHARHPSRLTLLCTVAGALAMWLVVALSHVPTHAH</sequence>
<proteinExistence type="inferred from homology"/>
<dbReference type="EMBL" id="RJKE01000001">
    <property type="protein sequence ID" value="ROO89494.1"/>
    <property type="molecule type" value="Genomic_DNA"/>
</dbReference>
<organism evidence="9 10">
    <name type="scientific">Actinocorallia herbida</name>
    <dbReference type="NCBI Taxonomy" id="58109"/>
    <lineage>
        <taxon>Bacteria</taxon>
        <taxon>Bacillati</taxon>
        <taxon>Actinomycetota</taxon>
        <taxon>Actinomycetes</taxon>
        <taxon>Streptosporangiales</taxon>
        <taxon>Thermomonosporaceae</taxon>
        <taxon>Actinocorallia</taxon>
    </lineage>
</organism>
<evidence type="ECO:0000256" key="3">
    <source>
        <dbReference type="ARBA" id="ARBA00022475"/>
    </source>
</evidence>
<evidence type="ECO:0000256" key="5">
    <source>
        <dbReference type="ARBA" id="ARBA00022833"/>
    </source>
</evidence>
<dbReference type="OrthoDB" id="120163at2"/>
<dbReference type="PANTHER" id="PTHR11040">
    <property type="entry name" value="ZINC/IRON TRANSPORTER"/>
    <property type="match status" value="1"/>
</dbReference>
<comment type="similarity">
    <text evidence="2">Belongs to the ZIP transporter (TC 2.A.5) family.</text>
</comment>
<dbReference type="RefSeq" id="WP_123668582.1">
    <property type="nucleotide sequence ID" value="NZ_RJKE01000001.1"/>
</dbReference>
<dbReference type="PANTHER" id="PTHR11040:SF211">
    <property type="entry name" value="ZINC TRANSPORTER ZIP11"/>
    <property type="match status" value="1"/>
</dbReference>
<dbReference type="GO" id="GO:0005886">
    <property type="term" value="C:plasma membrane"/>
    <property type="evidence" value="ECO:0007669"/>
    <property type="project" value="UniProtKB-SubCell"/>
</dbReference>
<evidence type="ECO:0000256" key="2">
    <source>
        <dbReference type="ARBA" id="ARBA00006939"/>
    </source>
</evidence>
<evidence type="ECO:0000313" key="9">
    <source>
        <dbReference type="EMBL" id="ROO89494.1"/>
    </source>
</evidence>
<dbReference type="Proteomes" id="UP000272400">
    <property type="component" value="Unassembled WGS sequence"/>
</dbReference>
<dbReference type="InterPro" id="IPR003689">
    <property type="entry name" value="ZIP"/>
</dbReference>
<keyword evidence="5" id="KW-0862">Zinc</keyword>
<name>A0A3N1D7J5_9ACTN</name>
<comment type="subcellular location">
    <subcellularLocation>
        <location evidence="1">Cell membrane</location>
        <topology evidence="1">Multi-pass membrane protein</topology>
    </subcellularLocation>
</comment>
<evidence type="ECO:0000256" key="1">
    <source>
        <dbReference type="ARBA" id="ARBA00004651"/>
    </source>
</evidence>
<feature type="transmembrane region" description="Helical" evidence="8">
    <location>
        <begin position="191"/>
        <end position="211"/>
    </location>
</feature>
<evidence type="ECO:0000256" key="8">
    <source>
        <dbReference type="SAM" id="Phobius"/>
    </source>
</evidence>
<keyword evidence="3" id="KW-1003">Cell membrane</keyword>
<keyword evidence="10" id="KW-1185">Reference proteome</keyword>
<evidence type="ECO:0000313" key="10">
    <source>
        <dbReference type="Proteomes" id="UP000272400"/>
    </source>
</evidence>
<protein>
    <submittedName>
        <fullName evidence="9">ZIP family zinc transporter</fullName>
    </submittedName>
</protein>
<keyword evidence="4 8" id="KW-0812">Transmembrane</keyword>
<evidence type="ECO:0000256" key="6">
    <source>
        <dbReference type="ARBA" id="ARBA00022989"/>
    </source>
</evidence>
<accession>A0A3N1D7J5</accession>
<dbReference type="AlphaFoldDB" id="A0A3N1D7J5"/>
<feature type="transmembrane region" description="Helical" evidence="8">
    <location>
        <begin position="59"/>
        <end position="78"/>
    </location>
</feature>
<comment type="caution">
    <text evidence="9">The sequence shown here is derived from an EMBL/GenBank/DDBJ whole genome shotgun (WGS) entry which is preliminary data.</text>
</comment>
<dbReference type="Pfam" id="PF02535">
    <property type="entry name" value="Zip"/>
    <property type="match status" value="1"/>
</dbReference>
<feature type="transmembrane region" description="Helical" evidence="8">
    <location>
        <begin position="29"/>
        <end position="47"/>
    </location>
</feature>
<keyword evidence="6 8" id="KW-1133">Transmembrane helix</keyword>
<keyword evidence="7 8" id="KW-0472">Membrane</keyword>
<dbReference type="GO" id="GO:0005385">
    <property type="term" value="F:zinc ion transmembrane transporter activity"/>
    <property type="evidence" value="ECO:0007669"/>
    <property type="project" value="TreeGrafter"/>
</dbReference>
<feature type="transmembrane region" description="Helical" evidence="8">
    <location>
        <begin position="119"/>
        <end position="141"/>
    </location>
</feature>
<evidence type="ECO:0000256" key="4">
    <source>
        <dbReference type="ARBA" id="ARBA00022692"/>
    </source>
</evidence>
<feature type="transmembrane region" description="Helical" evidence="8">
    <location>
        <begin position="223"/>
        <end position="244"/>
    </location>
</feature>
<reference evidence="9 10" key="1">
    <citation type="submission" date="2018-11" db="EMBL/GenBank/DDBJ databases">
        <title>Sequencing the genomes of 1000 actinobacteria strains.</title>
        <authorList>
            <person name="Klenk H.-P."/>
        </authorList>
    </citation>
    <scope>NUCLEOTIDE SEQUENCE [LARGE SCALE GENOMIC DNA]</scope>
    <source>
        <strain evidence="9 10">DSM 44254</strain>
    </source>
</reference>